<dbReference type="AlphaFoldDB" id="F0V491"/>
<evidence type="ECO:0000256" key="4">
    <source>
        <dbReference type="SAM" id="Coils"/>
    </source>
</evidence>
<dbReference type="SMART" id="SM00110">
    <property type="entry name" value="C1Q"/>
    <property type="match status" value="1"/>
</dbReference>
<evidence type="ECO:0000313" key="7">
    <source>
        <dbReference type="EMBL" id="CBX41703.1"/>
    </source>
</evidence>
<dbReference type="SUPFAM" id="SSF49842">
    <property type="entry name" value="TNF-like"/>
    <property type="match status" value="1"/>
</dbReference>
<evidence type="ECO:0000256" key="2">
    <source>
        <dbReference type="ARBA" id="ARBA00022525"/>
    </source>
</evidence>
<accession>F0V491</accession>
<dbReference type="PANTHER" id="PTHR22923">
    <property type="entry name" value="CEREBELLIN-RELATED"/>
    <property type="match status" value="1"/>
</dbReference>
<keyword evidence="4" id="KW-0175">Coiled coil</keyword>
<dbReference type="InterPro" id="IPR008983">
    <property type="entry name" value="Tumour_necrosis_fac-like_dom"/>
</dbReference>
<keyword evidence="3 5" id="KW-0732">Signal</keyword>
<dbReference type="Pfam" id="PF00386">
    <property type="entry name" value="C1q"/>
    <property type="match status" value="1"/>
</dbReference>
<feature type="coiled-coil region" evidence="4">
    <location>
        <begin position="92"/>
        <end position="119"/>
    </location>
</feature>
<keyword evidence="2" id="KW-0964">Secreted</keyword>
<dbReference type="PROSITE" id="PS50871">
    <property type="entry name" value="C1Q"/>
    <property type="match status" value="1"/>
</dbReference>
<dbReference type="Gene3D" id="2.60.120.40">
    <property type="match status" value="1"/>
</dbReference>
<dbReference type="InterPro" id="IPR001073">
    <property type="entry name" value="C1q_dom"/>
</dbReference>
<comment type="subcellular location">
    <subcellularLocation>
        <location evidence="1">Secreted</location>
    </subcellularLocation>
</comment>
<organism evidence="7">
    <name type="scientific">Mytilus galloprovincialis</name>
    <name type="common">Mediterranean mussel</name>
    <dbReference type="NCBI Taxonomy" id="29158"/>
    <lineage>
        <taxon>Eukaryota</taxon>
        <taxon>Metazoa</taxon>
        <taxon>Spiralia</taxon>
        <taxon>Lophotrochozoa</taxon>
        <taxon>Mollusca</taxon>
        <taxon>Bivalvia</taxon>
        <taxon>Autobranchia</taxon>
        <taxon>Pteriomorphia</taxon>
        <taxon>Mytilida</taxon>
        <taxon>Mytiloidea</taxon>
        <taxon>Mytilidae</taxon>
        <taxon>Mytilinae</taxon>
        <taxon>Mytilus</taxon>
    </lineage>
</organism>
<gene>
    <name evidence="7" type="primary">MgC1q54</name>
</gene>
<protein>
    <submittedName>
        <fullName evidence="7">Putative C1q domain containing protein MgC1q54</fullName>
    </submittedName>
</protein>
<sequence>MAAYINSYIFWFGIFSFLTLNCCKATESKRLLIDDPSYVQSQLHQINIDIQDLKTKLAEKDINLIQMQNVMHGLADRLNQKDNQVTALQTSVDEKTTQIQNLTGLVQSLQNQAADLETKNTPIAFYAHLKSNMALSGMKTHQTIIYNTVDLNIGNAYNNGNGLFTAPLSGTYVFGIATGTLDGSHASVELVLNGVVKGVSWADSMDHNDRAFATTSTPLTIKAGDIVMARIGVAIGGNSLESDQYIRCSFSGFRLY</sequence>
<feature type="signal peptide" evidence="5">
    <location>
        <begin position="1"/>
        <end position="25"/>
    </location>
</feature>
<evidence type="ECO:0000256" key="5">
    <source>
        <dbReference type="SAM" id="SignalP"/>
    </source>
</evidence>
<feature type="chain" id="PRO_5003262520" evidence="5">
    <location>
        <begin position="26"/>
        <end position="256"/>
    </location>
</feature>
<reference evidence="7" key="1">
    <citation type="journal article" date="2011" name="Dev. Comp. Immunol.">
        <title>The C1q domain containing proteins of the Mediterranean mussel Mytilus galloprovincialis: A widespread and diverse family of immune-related molecules.</title>
        <authorList>
            <person name="Gerdol M."/>
            <person name="Manfrin C."/>
            <person name="De Moro G."/>
            <person name="Figueras A."/>
            <person name="Novoa B."/>
            <person name="Venier P."/>
            <person name="Pallavicini A."/>
        </authorList>
    </citation>
    <scope>NUCLEOTIDE SEQUENCE</scope>
</reference>
<proteinExistence type="evidence at transcript level"/>
<dbReference type="Gene3D" id="1.20.5.340">
    <property type="match status" value="1"/>
</dbReference>
<dbReference type="InterPro" id="IPR050822">
    <property type="entry name" value="Cerebellin_Synaptic_Org"/>
</dbReference>
<evidence type="ECO:0000256" key="3">
    <source>
        <dbReference type="ARBA" id="ARBA00022729"/>
    </source>
</evidence>
<dbReference type="PANTHER" id="PTHR22923:SF116">
    <property type="entry name" value="C1Q DOMAIN-CONTAINING PROTEIN"/>
    <property type="match status" value="1"/>
</dbReference>
<dbReference type="SMR" id="F0V491"/>
<evidence type="ECO:0000259" key="6">
    <source>
        <dbReference type="PROSITE" id="PS50871"/>
    </source>
</evidence>
<name>F0V491_MYTGA</name>
<feature type="domain" description="C1q" evidence="6">
    <location>
        <begin position="118"/>
        <end position="256"/>
    </location>
</feature>
<dbReference type="GO" id="GO:0005576">
    <property type="term" value="C:extracellular region"/>
    <property type="evidence" value="ECO:0007669"/>
    <property type="project" value="UniProtKB-SubCell"/>
</dbReference>
<dbReference type="EMBL" id="FR715633">
    <property type="protein sequence ID" value="CBX41703.1"/>
    <property type="molecule type" value="mRNA"/>
</dbReference>
<evidence type="ECO:0000256" key="1">
    <source>
        <dbReference type="ARBA" id="ARBA00004613"/>
    </source>
</evidence>